<protein>
    <submittedName>
        <fullName evidence="3">Uncharacterized protein</fullName>
    </submittedName>
</protein>
<gene>
    <name evidence="3" type="ORF">CXQ85_004912</name>
</gene>
<evidence type="ECO:0000256" key="1">
    <source>
        <dbReference type="SAM" id="MobiDB-lite"/>
    </source>
</evidence>
<accession>A0A2V1AVV3</accession>
<feature type="transmembrane region" description="Helical" evidence="2">
    <location>
        <begin position="85"/>
        <end position="102"/>
    </location>
</feature>
<feature type="transmembrane region" description="Helical" evidence="2">
    <location>
        <begin position="258"/>
        <end position="280"/>
    </location>
</feature>
<dbReference type="EMBL" id="PKFO01000006">
    <property type="protein sequence ID" value="PVH22240.1"/>
    <property type="molecule type" value="Genomic_DNA"/>
</dbReference>
<evidence type="ECO:0000313" key="4">
    <source>
        <dbReference type="Proteomes" id="UP000244309"/>
    </source>
</evidence>
<evidence type="ECO:0000256" key="2">
    <source>
        <dbReference type="SAM" id="Phobius"/>
    </source>
</evidence>
<organism evidence="3 4">
    <name type="scientific">Candidozyma haemuli</name>
    <dbReference type="NCBI Taxonomy" id="45357"/>
    <lineage>
        <taxon>Eukaryota</taxon>
        <taxon>Fungi</taxon>
        <taxon>Dikarya</taxon>
        <taxon>Ascomycota</taxon>
        <taxon>Saccharomycotina</taxon>
        <taxon>Pichiomycetes</taxon>
        <taxon>Metschnikowiaceae</taxon>
        <taxon>Candidozyma</taxon>
    </lineage>
</organism>
<keyword evidence="4" id="KW-1185">Reference proteome</keyword>
<dbReference type="OrthoDB" id="10676141at2759"/>
<name>A0A2V1AVV3_9ASCO</name>
<comment type="caution">
    <text evidence="3">The sequence shown here is derived from an EMBL/GenBank/DDBJ whole genome shotgun (WGS) entry which is preliminary data.</text>
</comment>
<dbReference type="GeneID" id="37010242"/>
<dbReference type="AlphaFoldDB" id="A0A2V1AVV3"/>
<keyword evidence="2" id="KW-0472">Membrane</keyword>
<reference evidence="3 4" key="1">
    <citation type="submission" date="2017-12" db="EMBL/GenBank/DDBJ databases">
        <title>Genome Sequence of a Multidrug-Resistant Candida haemulonii Isolate from a Patient with Chronic Leg Ulcers in Israel.</title>
        <authorList>
            <person name="Chow N.A."/>
            <person name="Gade L."/>
            <person name="Batra D."/>
            <person name="Rowe L.A."/>
            <person name="Ben-Ami R."/>
            <person name="Loparev V.N."/>
            <person name="Litvintseva A.P."/>
        </authorList>
    </citation>
    <scope>NUCLEOTIDE SEQUENCE [LARGE SCALE GENOMIC DNA]</scope>
    <source>
        <strain evidence="3 4">B11899</strain>
    </source>
</reference>
<feature type="region of interest" description="Disordered" evidence="1">
    <location>
        <begin position="34"/>
        <end position="65"/>
    </location>
</feature>
<keyword evidence="2" id="KW-0812">Transmembrane</keyword>
<dbReference type="VEuPathDB" id="FungiDB:CXQ85_004912"/>
<proteinExistence type="predicted"/>
<keyword evidence="2" id="KW-1133">Transmembrane helix</keyword>
<sequence length="340" mass="38381">MVSWFSYFQSYLGPKAPAYEAIDSLSKEQYELLPVYPPPSYQSPTNGQPPSTPQQPQPLFDDPESLQPVRQKTKKKNWKEKFSCFFVWVYFIYSLIFLAHLFPSTKLSGLALYEKEGGTTWHESVITVIDTLERVTEGSTNNVKDLIPEGWPANDTVYQLFPFGMCKESSNHKECKLGKGQYFMVIDDIGAELAEVINVDDKEAFIEGWKNGFRSAYKAALKKLALACPSDESSENFKCYNITAKDAQILKLLDSQNFVPFAFGIVFLMALVASVMSMVINDWYTGCPAVVLGLAVSSDVRPIFHWVSISLVVTSWALVFYVVYMVVPQIEEQQLSLVAR</sequence>
<evidence type="ECO:0000313" key="3">
    <source>
        <dbReference type="EMBL" id="PVH22240.1"/>
    </source>
</evidence>
<dbReference type="Proteomes" id="UP000244309">
    <property type="component" value="Unassembled WGS sequence"/>
</dbReference>
<dbReference type="RefSeq" id="XP_025343180.1">
    <property type="nucleotide sequence ID" value="XM_025488518.1"/>
</dbReference>
<feature type="transmembrane region" description="Helical" evidence="2">
    <location>
        <begin position="303"/>
        <end position="327"/>
    </location>
</feature>